<sequence>MHVLRAEPGAPVRLRVLLVHHEPWWDQDDLLPDGPAFFVQVLREAADGSAGRPEGPLAAEIGLLQSLDAGWITAEAHRFVERAERVAVRNLPVGEDLAAYYRDEYDPLDDLFYASTFNGMYRPGEHARIEQRLVQADYDVQVTDPRWTQTLKAGQAWGTAAWGPLATAGEAALRLGFLSADDEGARDGAIAAYRRAIEIGDAPTRVEALLYLDELPAGREYDIAERNRAALDLCVRLAAEGRDEDAHAAYAKALLTGGAEVAGEARRRAGLAGPAEHGLRLFTEEGPSRAAAWLRAAYDDGSSDVAAFALAVYARDFDRAGEIMGGLGGDLVLSWSGRVAMEMAFLHARAGDGDAARALLDLAYATGFAPSLFAEALDSGAARPAALATEIGKSLVEDLVNPAYDDEIETIVAATEGRLPDLAAFACQAQIDCHRQYDQTDEAEAWETRLPR</sequence>
<accession>A0A4R5A1Z4</accession>
<dbReference type="AlphaFoldDB" id="A0A4R5A1Z4"/>
<protein>
    <submittedName>
        <fullName evidence="1">Uncharacterized protein</fullName>
    </submittedName>
</protein>
<evidence type="ECO:0000313" key="1">
    <source>
        <dbReference type="EMBL" id="TDD64970.1"/>
    </source>
</evidence>
<name>A0A4R5A1Z4_9ACTN</name>
<dbReference type="RefSeq" id="WP_165978628.1">
    <property type="nucleotide sequence ID" value="NZ_SMKY01000348.1"/>
</dbReference>
<proteinExistence type="predicted"/>
<organism evidence="1 2">
    <name type="scientific">Actinomadura darangshiensis</name>
    <dbReference type="NCBI Taxonomy" id="705336"/>
    <lineage>
        <taxon>Bacteria</taxon>
        <taxon>Bacillati</taxon>
        <taxon>Actinomycetota</taxon>
        <taxon>Actinomycetes</taxon>
        <taxon>Streptosporangiales</taxon>
        <taxon>Thermomonosporaceae</taxon>
        <taxon>Actinomadura</taxon>
    </lineage>
</organism>
<dbReference type="EMBL" id="SMKY01000348">
    <property type="protein sequence ID" value="TDD64970.1"/>
    <property type="molecule type" value="Genomic_DNA"/>
</dbReference>
<keyword evidence="2" id="KW-1185">Reference proteome</keyword>
<dbReference type="Proteomes" id="UP000295578">
    <property type="component" value="Unassembled WGS sequence"/>
</dbReference>
<gene>
    <name evidence="1" type="ORF">E1293_40895</name>
</gene>
<reference evidence="1 2" key="1">
    <citation type="submission" date="2019-03" db="EMBL/GenBank/DDBJ databases">
        <title>Draft genome sequences of novel Actinobacteria.</title>
        <authorList>
            <person name="Sahin N."/>
            <person name="Ay H."/>
            <person name="Saygin H."/>
        </authorList>
    </citation>
    <scope>NUCLEOTIDE SEQUENCE [LARGE SCALE GENOMIC DNA]</scope>
    <source>
        <strain evidence="1 2">DSM 45941</strain>
    </source>
</reference>
<comment type="caution">
    <text evidence="1">The sequence shown here is derived from an EMBL/GenBank/DDBJ whole genome shotgun (WGS) entry which is preliminary data.</text>
</comment>
<evidence type="ECO:0000313" key="2">
    <source>
        <dbReference type="Proteomes" id="UP000295578"/>
    </source>
</evidence>